<feature type="compositionally biased region" description="Basic residues" evidence="2">
    <location>
        <begin position="66"/>
        <end position="79"/>
    </location>
</feature>
<proteinExistence type="predicted"/>
<feature type="compositionally biased region" description="Low complexity" evidence="2">
    <location>
        <begin position="15"/>
        <end position="29"/>
    </location>
</feature>
<feature type="coiled-coil region" evidence="1">
    <location>
        <begin position="247"/>
        <end position="305"/>
    </location>
</feature>
<dbReference type="InterPro" id="IPR022226">
    <property type="entry name" value="DUF3752"/>
</dbReference>
<feature type="compositionally biased region" description="Low complexity" evidence="2">
    <location>
        <begin position="80"/>
        <end position="91"/>
    </location>
</feature>
<feature type="compositionally biased region" description="Basic residues" evidence="2">
    <location>
        <begin position="414"/>
        <end position="423"/>
    </location>
</feature>
<dbReference type="EMBL" id="KZ451930">
    <property type="protein sequence ID" value="PKA61496.1"/>
    <property type="molecule type" value="Genomic_DNA"/>
</dbReference>
<dbReference type="AlphaFoldDB" id="A0A2I0B126"/>
<reference evidence="4 5" key="1">
    <citation type="journal article" date="2017" name="Nature">
        <title>The Apostasia genome and the evolution of orchids.</title>
        <authorList>
            <person name="Zhang G.Q."/>
            <person name="Liu K.W."/>
            <person name="Li Z."/>
            <person name="Lohaus R."/>
            <person name="Hsiao Y.Y."/>
            <person name="Niu S.C."/>
            <person name="Wang J.Y."/>
            <person name="Lin Y.C."/>
            <person name="Xu Q."/>
            <person name="Chen L.J."/>
            <person name="Yoshida K."/>
            <person name="Fujiwara S."/>
            <person name="Wang Z.W."/>
            <person name="Zhang Y.Q."/>
            <person name="Mitsuda N."/>
            <person name="Wang M."/>
            <person name="Liu G.H."/>
            <person name="Pecoraro L."/>
            <person name="Huang H.X."/>
            <person name="Xiao X.J."/>
            <person name="Lin M."/>
            <person name="Wu X.Y."/>
            <person name="Wu W.L."/>
            <person name="Chen Y.Y."/>
            <person name="Chang S.B."/>
            <person name="Sakamoto S."/>
            <person name="Ohme-Takagi M."/>
            <person name="Yagi M."/>
            <person name="Zeng S.J."/>
            <person name="Shen C.Y."/>
            <person name="Yeh C.M."/>
            <person name="Luo Y.B."/>
            <person name="Tsai W.C."/>
            <person name="Van de Peer Y."/>
            <person name="Liu Z.J."/>
        </authorList>
    </citation>
    <scope>NUCLEOTIDE SEQUENCE [LARGE SCALE GENOMIC DNA]</scope>
    <source>
        <strain evidence="5">cv. Shenzhen</strain>
        <tissue evidence="4">Stem</tissue>
    </source>
</reference>
<gene>
    <name evidence="4" type="ORF">AXF42_Ash014413</name>
</gene>
<protein>
    <recommendedName>
        <fullName evidence="3">DUF3752 domain-containing protein</fullName>
    </recommendedName>
</protein>
<name>A0A2I0B126_9ASPA</name>
<feature type="compositionally biased region" description="Basic and acidic residues" evidence="2">
    <location>
        <begin position="387"/>
        <end position="410"/>
    </location>
</feature>
<evidence type="ECO:0000259" key="3">
    <source>
        <dbReference type="Pfam" id="PF12572"/>
    </source>
</evidence>
<dbReference type="STRING" id="1088818.A0A2I0B126"/>
<evidence type="ECO:0000256" key="1">
    <source>
        <dbReference type="SAM" id="Coils"/>
    </source>
</evidence>
<keyword evidence="1" id="KW-0175">Coiled coil</keyword>
<feature type="region of interest" description="Disordered" evidence="2">
    <location>
        <begin position="1"/>
        <end position="91"/>
    </location>
</feature>
<sequence>MGKELDRRRPKSRRSSVTSSSSSPSSSSSDSERPEEKRRRRRLSHKSIRHREMSRHRTREEEHSKKSSRKRKRRQRRRSSSTSRSDDSFSSSAAVLELKDMKPEIILRLILEKFPDVANDLEQLLHLIDSGQGVDIRGISDKSFARILKKLFQSLSLEKNSKGVFLLPSNGAPTLKVIGSVLSSHLKSGETYVITPPKKQQESPSCPESKENQCRNDSELAEIEEKEESLVPPKRRFIGPEMPSHELLAAAAELTRAEAEVRDANLEVDNDLFIGPPPATLVTEVESANEAERFEEAELKALREAAEWRRISIEGDDELLTLTKEEPIAKRDEWMMELPPERKLGMPLQTTSFSKSGREGRGDASMWTDTPLDKSRKAKQNYLEAYNKARELADMDDKGKAKRSDADLVDKYNSTKRSKSLMQKHKEESQNLKKRSKKPEKEEWEGSHPWKPWDREKDLTAGRQKVNFDAESMAQGLSSRFSAGAMQRNFL</sequence>
<evidence type="ECO:0000313" key="5">
    <source>
        <dbReference type="Proteomes" id="UP000236161"/>
    </source>
</evidence>
<evidence type="ECO:0000313" key="4">
    <source>
        <dbReference type="EMBL" id="PKA61496.1"/>
    </source>
</evidence>
<organism evidence="4 5">
    <name type="scientific">Apostasia shenzhenica</name>
    <dbReference type="NCBI Taxonomy" id="1088818"/>
    <lineage>
        <taxon>Eukaryota</taxon>
        <taxon>Viridiplantae</taxon>
        <taxon>Streptophyta</taxon>
        <taxon>Embryophyta</taxon>
        <taxon>Tracheophyta</taxon>
        <taxon>Spermatophyta</taxon>
        <taxon>Magnoliopsida</taxon>
        <taxon>Liliopsida</taxon>
        <taxon>Asparagales</taxon>
        <taxon>Orchidaceae</taxon>
        <taxon>Apostasioideae</taxon>
        <taxon>Apostasia</taxon>
    </lineage>
</organism>
<dbReference type="PANTHER" id="PTHR47422">
    <property type="entry name" value="DNAJ HEAT SHOCK N-TERMINAL DOMAIN-CONTAINING PROTEIN"/>
    <property type="match status" value="1"/>
</dbReference>
<dbReference type="OrthoDB" id="342454at2759"/>
<feature type="region of interest" description="Disordered" evidence="2">
    <location>
        <begin position="339"/>
        <end position="464"/>
    </location>
</feature>
<keyword evidence="5" id="KW-1185">Reference proteome</keyword>
<dbReference type="Proteomes" id="UP000236161">
    <property type="component" value="Unassembled WGS sequence"/>
</dbReference>
<feature type="domain" description="DUF3752" evidence="3">
    <location>
        <begin position="340"/>
        <end position="482"/>
    </location>
</feature>
<dbReference type="Pfam" id="PF12572">
    <property type="entry name" value="DUF3752"/>
    <property type="match status" value="1"/>
</dbReference>
<feature type="region of interest" description="Disordered" evidence="2">
    <location>
        <begin position="196"/>
        <end position="215"/>
    </location>
</feature>
<feature type="compositionally biased region" description="Basic residues" evidence="2">
    <location>
        <begin position="38"/>
        <end position="57"/>
    </location>
</feature>
<dbReference type="PANTHER" id="PTHR47422:SF1">
    <property type="entry name" value="DNAJ HEAT SHOCK N-TERMINAL DOMAIN-CONTAINING PROTEIN"/>
    <property type="match status" value="1"/>
</dbReference>
<feature type="compositionally biased region" description="Basic and acidic residues" evidence="2">
    <location>
        <begin position="439"/>
        <end position="460"/>
    </location>
</feature>
<accession>A0A2I0B126</accession>
<evidence type="ECO:0000256" key="2">
    <source>
        <dbReference type="SAM" id="MobiDB-lite"/>
    </source>
</evidence>